<feature type="domain" description="Endonuclease/exonuclease/phosphatase" evidence="8">
    <location>
        <begin position="4"/>
        <end position="247"/>
    </location>
</feature>
<comment type="cofactor">
    <cofactor evidence="6">
        <name>Mg(2+)</name>
        <dbReference type="ChEBI" id="CHEBI:18420"/>
    </cofactor>
    <cofactor evidence="6">
        <name>Mn(2+)</name>
        <dbReference type="ChEBI" id="CHEBI:29035"/>
    </cofactor>
    <text evidence="6">Probably binds two magnesium or manganese ions per subunit.</text>
</comment>
<feature type="binding site" evidence="6">
    <location>
        <position position="34"/>
    </location>
    <ligand>
        <name>Mg(2+)</name>
        <dbReference type="ChEBI" id="CHEBI:18420"/>
        <label>1</label>
    </ligand>
</feature>
<proteinExistence type="inferred from homology"/>
<comment type="similarity">
    <text evidence="1">Belongs to the DNA repair enzymes AP/ExoA family.</text>
</comment>
<evidence type="ECO:0000256" key="7">
    <source>
        <dbReference type="PIRSR" id="PIRSR604808-3"/>
    </source>
</evidence>
<dbReference type="AlphaFoldDB" id="A0A934USP0"/>
<dbReference type="Proteomes" id="UP000617041">
    <property type="component" value="Unassembled WGS sequence"/>
</dbReference>
<feature type="binding site" evidence="6">
    <location>
        <position position="147"/>
    </location>
    <ligand>
        <name>Mg(2+)</name>
        <dbReference type="ChEBI" id="CHEBI:18420"/>
        <label>1</label>
    </ligand>
</feature>
<dbReference type="InterPro" id="IPR036691">
    <property type="entry name" value="Endo/exonu/phosph_ase_sf"/>
</dbReference>
<keyword evidence="10" id="KW-1185">Reference proteome</keyword>
<dbReference type="NCBIfam" id="TIGR00195">
    <property type="entry name" value="exoDNase_III"/>
    <property type="match status" value="1"/>
</dbReference>
<dbReference type="EC" id="3.1.11.2" evidence="9"/>
<evidence type="ECO:0000313" key="10">
    <source>
        <dbReference type="Proteomes" id="UP000617041"/>
    </source>
</evidence>
<evidence type="ECO:0000313" key="9">
    <source>
        <dbReference type="EMBL" id="MBK0394091.1"/>
    </source>
</evidence>
<feature type="active site" description="Proton donor/acceptor" evidence="5">
    <location>
        <position position="147"/>
    </location>
</feature>
<name>A0A934USP0_9BURK</name>
<feature type="site" description="Interaction with DNA substrate" evidence="7">
    <location>
        <position position="247"/>
    </location>
</feature>
<dbReference type="EMBL" id="JAEDAO010000001">
    <property type="protein sequence ID" value="MBK0394091.1"/>
    <property type="molecule type" value="Genomic_DNA"/>
</dbReference>
<dbReference type="GO" id="GO:0006281">
    <property type="term" value="P:DNA repair"/>
    <property type="evidence" value="ECO:0007669"/>
    <property type="project" value="InterPro"/>
</dbReference>
<dbReference type="InterPro" id="IPR037493">
    <property type="entry name" value="ExoIII-like"/>
</dbReference>
<reference evidence="9" key="1">
    <citation type="submission" date="2020-12" db="EMBL/GenBank/DDBJ databases">
        <title>Ramlibacter sp. nov., isolated from a freshwater alga, Cryptomonas.</title>
        <authorList>
            <person name="Kim H.M."/>
            <person name="Jeon C.O."/>
        </authorList>
    </citation>
    <scope>NUCLEOTIDE SEQUENCE</scope>
    <source>
        <strain evidence="9">CrO1</strain>
    </source>
</reference>
<feature type="binding site" evidence="6">
    <location>
        <position position="149"/>
    </location>
    <ligand>
        <name>Mg(2+)</name>
        <dbReference type="ChEBI" id="CHEBI:18420"/>
        <label>1</label>
    </ligand>
</feature>
<keyword evidence="2 6" id="KW-0479">Metal-binding</keyword>
<feature type="site" description="Transition state stabilizer" evidence="7">
    <location>
        <position position="149"/>
    </location>
</feature>
<dbReference type="NCBIfam" id="TIGR00633">
    <property type="entry name" value="xth"/>
    <property type="match status" value="1"/>
</dbReference>
<dbReference type="SUPFAM" id="SSF56219">
    <property type="entry name" value="DNase I-like"/>
    <property type="match status" value="1"/>
</dbReference>
<feature type="active site" description="Proton acceptor" evidence="5">
    <location>
        <position position="247"/>
    </location>
</feature>
<comment type="caution">
    <text evidence="9">The sequence shown here is derived from an EMBL/GenBank/DDBJ whole genome shotgun (WGS) entry which is preliminary data.</text>
</comment>
<dbReference type="PANTHER" id="PTHR43250">
    <property type="entry name" value="EXODEOXYRIBONUCLEASE III"/>
    <property type="match status" value="1"/>
</dbReference>
<feature type="site" description="Important for catalytic activity" evidence="7">
    <location>
        <position position="217"/>
    </location>
</feature>
<dbReference type="Pfam" id="PF03372">
    <property type="entry name" value="Exo_endo_phos"/>
    <property type="match status" value="1"/>
</dbReference>
<dbReference type="PANTHER" id="PTHR43250:SF1">
    <property type="entry name" value="EXODEOXYRIBONUCLEASE III"/>
    <property type="match status" value="1"/>
</dbReference>
<sequence length="270" mass="29916">MRIATFNVNGVNGRLPRLLEWLQKTQPDVACLQEIKTSDPRFPGDKLRDAGWTAIWHGQPSHHGVAILARGMAPMEVRRGLPAGPTDLQARYLEADLRGVRIASVYQPNGNPPGSPNFLYKLAWSERLVAHAATLVGLSQPVVLAGDFNVVPTNADIYNWWVWQHDAVLQPETRALHEKLLAQGWTDATRHLHPADRIYTFWVNAAAHARNAGFRMDFLLLNAAALALLRATGVDHEHRGREKPSDHAPVWIELDQPAGNGSAQGFSLPK</sequence>
<accession>A0A934USP0</accession>
<evidence type="ECO:0000256" key="1">
    <source>
        <dbReference type="ARBA" id="ARBA00007092"/>
    </source>
</evidence>
<keyword evidence="6" id="KW-0464">Manganese</keyword>
<keyword evidence="3 9" id="KW-0378">Hydrolase</keyword>
<keyword evidence="4 6" id="KW-0460">Magnesium</keyword>
<dbReference type="GO" id="GO:0046872">
    <property type="term" value="F:metal ion binding"/>
    <property type="evidence" value="ECO:0007669"/>
    <property type="project" value="UniProtKB-KW"/>
</dbReference>
<feature type="active site" evidence="5">
    <location>
        <position position="106"/>
    </location>
</feature>
<gene>
    <name evidence="9" type="primary">xth</name>
    <name evidence="9" type="ORF">I8E28_15930</name>
</gene>
<feature type="binding site" evidence="6">
    <location>
        <position position="247"/>
    </location>
    <ligand>
        <name>Mg(2+)</name>
        <dbReference type="ChEBI" id="CHEBI:18420"/>
        <label>1</label>
    </ligand>
</feature>
<dbReference type="Gene3D" id="3.60.10.10">
    <property type="entry name" value="Endonuclease/exonuclease/phosphatase"/>
    <property type="match status" value="1"/>
</dbReference>
<dbReference type="InterPro" id="IPR005135">
    <property type="entry name" value="Endo/exonuclease/phosphatase"/>
</dbReference>
<dbReference type="PROSITE" id="PS51435">
    <property type="entry name" value="AP_NUCLEASE_F1_4"/>
    <property type="match status" value="1"/>
</dbReference>
<evidence type="ECO:0000256" key="6">
    <source>
        <dbReference type="PIRSR" id="PIRSR604808-2"/>
    </source>
</evidence>
<evidence type="ECO:0000256" key="2">
    <source>
        <dbReference type="ARBA" id="ARBA00022723"/>
    </source>
</evidence>
<evidence type="ECO:0000259" key="8">
    <source>
        <dbReference type="Pfam" id="PF03372"/>
    </source>
</evidence>
<dbReference type="RefSeq" id="WP_200789077.1">
    <property type="nucleotide sequence ID" value="NZ_JAEDAO010000001.1"/>
</dbReference>
<dbReference type="GO" id="GO:0008311">
    <property type="term" value="F:double-stranded DNA 3'-5' DNA exonuclease activity"/>
    <property type="evidence" value="ECO:0007669"/>
    <property type="project" value="UniProtKB-EC"/>
</dbReference>
<evidence type="ECO:0000256" key="4">
    <source>
        <dbReference type="ARBA" id="ARBA00022842"/>
    </source>
</evidence>
<dbReference type="InterPro" id="IPR004808">
    <property type="entry name" value="AP_endonuc_1"/>
</dbReference>
<evidence type="ECO:0000256" key="3">
    <source>
        <dbReference type="ARBA" id="ARBA00022801"/>
    </source>
</evidence>
<organism evidence="9 10">
    <name type="scientific">Ramlibacter algicola</name>
    <dbReference type="NCBI Taxonomy" id="2795217"/>
    <lineage>
        <taxon>Bacteria</taxon>
        <taxon>Pseudomonadati</taxon>
        <taxon>Pseudomonadota</taxon>
        <taxon>Betaproteobacteria</taxon>
        <taxon>Burkholderiales</taxon>
        <taxon>Comamonadaceae</taxon>
        <taxon>Ramlibacter</taxon>
    </lineage>
</organism>
<evidence type="ECO:0000256" key="5">
    <source>
        <dbReference type="PIRSR" id="PIRSR604808-1"/>
    </source>
</evidence>
<protein>
    <submittedName>
        <fullName evidence="9">Exodeoxyribonuclease III</fullName>
        <ecNumber evidence="9">3.1.11.2</ecNumber>
    </submittedName>
</protein>
<feature type="binding site" evidence="6">
    <location>
        <position position="246"/>
    </location>
    <ligand>
        <name>Mg(2+)</name>
        <dbReference type="ChEBI" id="CHEBI:18420"/>
        <label>1</label>
    </ligand>
</feature>
<feature type="binding site" evidence="6">
    <location>
        <position position="7"/>
    </location>
    <ligand>
        <name>Mg(2+)</name>
        <dbReference type="ChEBI" id="CHEBI:18420"/>
        <label>1</label>
    </ligand>
</feature>